<dbReference type="Proteomes" id="UP000580910">
    <property type="component" value="Unassembled WGS sequence"/>
</dbReference>
<keyword evidence="3" id="KW-1185">Reference proteome</keyword>
<sequence>MTQVHLDLGHLRTDGLEEATAFFATVDPEALVDAIRATSDDELLELLARDDIRPAAVRGLLARLHEYAVAERLAELRGIVRFDLERRGTLLERRALRFDAGAMTLVPDLDAQTPVDVVISTSLVRFVRLVSGERNAGLEYLSGKLDIEGDAMLALAVGGIFKLPGTGEIALDPTTLDPVDVATALADVRPDHLKRVMASAFRPIVLGEIFRRLPDFLNERKAAKADLTIGFRLLGNPSGEVERYVVRVQGGVATVEQGDEGERRDATVTCEGHDYLRLATGHLNPVTGVLKGQLKVKGDKAKALQLSSIIDIPRAR</sequence>
<dbReference type="Gene3D" id="3.30.1050.10">
    <property type="entry name" value="SCP2 sterol-binding domain"/>
    <property type="match status" value="2"/>
</dbReference>
<dbReference type="InterPro" id="IPR003033">
    <property type="entry name" value="SCP2_sterol-bd_dom"/>
</dbReference>
<proteinExistence type="predicted"/>
<comment type="caution">
    <text evidence="2">The sequence shown here is derived from an EMBL/GenBank/DDBJ whole genome shotgun (WGS) entry which is preliminary data.</text>
</comment>
<dbReference type="RefSeq" id="WP_182538861.1">
    <property type="nucleotide sequence ID" value="NZ_JACGXA010000001.1"/>
</dbReference>
<organism evidence="2 3">
    <name type="scientific">Nocardioides ginsengisegetis</name>
    <dbReference type="NCBI Taxonomy" id="661491"/>
    <lineage>
        <taxon>Bacteria</taxon>
        <taxon>Bacillati</taxon>
        <taxon>Actinomycetota</taxon>
        <taxon>Actinomycetes</taxon>
        <taxon>Propionibacteriales</taxon>
        <taxon>Nocardioidaceae</taxon>
        <taxon>Nocardioides</taxon>
    </lineage>
</organism>
<dbReference type="InterPro" id="IPR036527">
    <property type="entry name" value="SCP2_sterol-bd_dom_sf"/>
</dbReference>
<feature type="domain" description="SCP2" evidence="1">
    <location>
        <begin position="219"/>
        <end position="311"/>
    </location>
</feature>
<reference evidence="2 3" key="1">
    <citation type="submission" date="2020-07" db="EMBL/GenBank/DDBJ databases">
        <title>Sequencing the genomes of 1000 actinobacteria strains.</title>
        <authorList>
            <person name="Klenk H.-P."/>
        </authorList>
    </citation>
    <scope>NUCLEOTIDE SEQUENCE [LARGE SCALE GENOMIC DNA]</scope>
    <source>
        <strain evidence="2 3">DSM 21349</strain>
    </source>
</reference>
<gene>
    <name evidence="2" type="ORF">FB382_002028</name>
</gene>
<dbReference type="AlphaFoldDB" id="A0A7W3IZZ7"/>
<accession>A0A7W3IZZ7</accession>
<dbReference type="Pfam" id="PF02036">
    <property type="entry name" value="SCP2"/>
    <property type="match status" value="2"/>
</dbReference>
<evidence type="ECO:0000313" key="3">
    <source>
        <dbReference type="Proteomes" id="UP000580910"/>
    </source>
</evidence>
<protein>
    <submittedName>
        <fullName evidence="2">Putative sterol carrier protein</fullName>
    </submittedName>
</protein>
<evidence type="ECO:0000259" key="1">
    <source>
        <dbReference type="Pfam" id="PF02036"/>
    </source>
</evidence>
<dbReference type="EMBL" id="JACGXA010000001">
    <property type="protein sequence ID" value="MBA8803737.1"/>
    <property type="molecule type" value="Genomic_DNA"/>
</dbReference>
<dbReference type="GO" id="GO:0005829">
    <property type="term" value="C:cytosol"/>
    <property type="evidence" value="ECO:0007669"/>
    <property type="project" value="TreeGrafter"/>
</dbReference>
<name>A0A7W3IZZ7_9ACTN</name>
<dbReference type="PANTHER" id="PTHR10094">
    <property type="entry name" value="STEROL CARRIER PROTEIN 2 SCP-2 FAMILY PROTEIN"/>
    <property type="match status" value="1"/>
</dbReference>
<feature type="domain" description="SCP2" evidence="1">
    <location>
        <begin position="62"/>
        <end position="162"/>
    </location>
</feature>
<dbReference type="PANTHER" id="PTHR10094:SF25">
    <property type="entry name" value="SCP2 STEROL-BINDING DOMAIN-CONTAINING PROTEIN 1"/>
    <property type="match status" value="1"/>
</dbReference>
<dbReference type="SUPFAM" id="SSF55718">
    <property type="entry name" value="SCP-like"/>
    <property type="match status" value="2"/>
</dbReference>
<evidence type="ECO:0000313" key="2">
    <source>
        <dbReference type="EMBL" id="MBA8803737.1"/>
    </source>
</evidence>